<dbReference type="GO" id="GO:0003677">
    <property type="term" value="F:DNA binding"/>
    <property type="evidence" value="ECO:0007669"/>
    <property type="project" value="UniProtKB-KW"/>
</dbReference>
<sequence>MHRNNTYFDMDNLKQRVEDIGVVYEQFGKTPIASRVFSFLLLAEPSYKTFDEIREFLNASKSAVSNAINGHLQDGTINYKTFSGDRKRYFYLDLENWKKRVEEYAKKLYDFNNVMEDVLKHRSNNDIEFNNELKDVIDFQNFLNQKIDEAIIKWKEK</sequence>
<protein>
    <recommendedName>
        <fullName evidence="6">DNA-binding transcriptional regulator GbsR (MarR family)</fullName>
    </recommendedName>
</protein>
<dbReference type="AlphaFoldDB" id="A0A7L4UM99"/>
<evidence type="ECO:0000256" key="2">
    <source>
        <dbReference type="ARBA" id="ARBA00023125"/>
    </source>
</evidence>
<keyword evidence="2" id="KW-0238">DNA-binding</keyword>
<dbReference type="PANTHER" id="PTHR38465">
    <property type="entry name" value="HTH-TYPE TRANSCRIPTIONAL REGULATOR MJ1563-RELATED"/>
    <property type="match status" value="1"/>
</dbReference>
<proteinExistence type="predicted"/>
<reference evidence="4 5" key="1">
    <citation type="submission" date="2018-05" db="EMBL/GenBank/DDBJ databases">
        <title>Genomic Encyclopedia of Type Strains, Phase IV (KMG-IV): sequencing the most valuable type-strain genomes for metagenomic binning, comparative biology and taxonomic classification.</title>
        <authorList>
            <person name="Goeker M."/>
        </authorList>
    </citation>
    <scope>NUCLEOTIDE SEQUENCE [LARGE SCALE GENOMIC DNA]</scope>
    <source>
        <strain evidence="4 5">DSM 28579</strain>
    </source>
</reference>
<dbReference type="EMBL" id="QENZ01000007">
    <property type="protein sequence ID" value="PVX49304.1"/>
    <property type="molecule type" value="Genomic_DNA"/>
</dbReference>
<keyword evidence="3" id="KW-0804">Transcription</keyword>
<evidence type="ECO:0000256" key="3">
    <source>
        <dbReference type="ARBA" id="ARBA00023163"/>
    </source>
</evidence>
<dbReference type="InterPro" id="IPR036390">
    <property type="entry name" value="WH_DNA-bd_sf"/>
</dbReference>
<name>A0A7L4UM99_BALHA</name>
<evidence type="ECO:0000313" key="5">
    <source>
        <dbReference type="Proteomes" id="UP000251835"/>
    </source>
</evidence>
<evidence type="ECO:0008006" key="6">
    <source>
        <dbReference type="Google" id="ProtNLM"/>
    </source>
</evidence>
<evidence type="ECO:0000313" key="4">
    <source>
        <dbReference type="EMBL" id="PVX49304.1"/>
    </source>
</evidence>
<dbReference type="InterPro" id="IPR036388">
    <property type="entry name" value="WH-like_DNA-bd_sf"/>
</dbReference>
<dbReference type="SUPFAM" id="SSF46785">
    <property type="entry name" value="Winged helix' DNA-binding domain"/>
    <property type="match status" value="1"/>
</dbReference>
<comment type="caution">
    <text evidence="4">The sequence shown here is derived from an EMBL/GenBank/DDBJ whole genome shotgun (WGS) entry which is preliminary data.</text>
</comment>
<gene>
    <name evidence="4" type="ORF">C7377_1851</name>
</gene>
<keyword evidence="5" id="KW-1185">Reference proteome</keyword>
<accession>A0A7L4UM99</accession>
<dbReference type="Proteomes" id="UP000251835">
    <property type="component" value="Unassembled WGS sequence"/>
</dbReference>
<dbReference type="InterPro" id="IPR052362">
    <property type="entry name" value="HTH-GbsR_regulator"/>
</dbReference>
<dbReference type="Gene3D" id="1.10.10.10">
    <property type="entry name" value="Winged helix-like DNA-binding domain superfamily/Winged helix DNA-binding domain"/>
    <property type="match status" value="1"/>
</dbReference>
<organism evidence="4 5">
    <name type="scientific">Balneicella halophila</name>
    <dbReference type="NCBI Taxonomy" id="1537566"/>
    <lineage>
        <taxon>Bacteria</taxon>
        <taxon>Pseudomonadati</taxon>
        <taxon>Bacteroidota</taxon>
        <taxon>Bacteroidia</taxon>
        <taxon>Bacteroidales</taxon>
        <taxon>Balneicellaceae</taxon>
        <taxon>Balneicella</taxon>
    </lineage>
</organism>
<evidence type="ECO:0000256" key="1">
    <source>
        <dbReference type="ARBA" id="ARBA00023015"/>
    </source>
</evidence>
<keyword evidence="1" id="KW-0805">Transcription regulation</keyword>
<dbReference type="PANTHER" id="PTHR38465:SF1">
    <property type="entry name" value="HTH-TYPE TRANSCRIPTIONAL REGULATOR MJ1563-RELATED"/>
    <property type="match status" value="1"/>
</dbReference>